<proteinExistence type="predicted"/>
<reference evidence="2 3" key="1">
    <citation type="journal article" date="2019" name="Environ. Microbiol.">
        <title>Genomics insights into ecotype formation of ammonia-oxidizing archaea in the deep ocean.</title>
        <authorList>
            <person name="Wang Y."/>
            <person name="Huang J.M."/>
            <person name="Cui G.J."/>
            <person name="Nunoura T."/>
            <person name="Takaki Y."/>
            <person name="Li W.L."/>
            <person name="Li J."/>
            <person name="Gao Z.M."/>
            <person name="Takai K."/>
            <person name="Zhang A.Q."/>
            <person name="Stepanauskas R."/>
        </authorList>
    </citation>
    <scope>NUCLEOTIDE SEQUENCE [LARGE SCALE GENOMIC DNA]</scope>
    <source>
        <strain evidence="2 3">L15a</strain>
    </source>
</reference>
<dbReference type="SUPFAM" id="SSF52980">
    <property type="entry name" value="Restriction endonuclease-like"/>
    <property type="match status" value="1"/>
</dbReference>
<comment type="caution">
    <text evidence="2">The sequence shown here is derived from an EMBL/GenBank/DDBJ whole genome shotgun (WGS) entry which is preliminary data.</text>
</comment>
<dbReference type="AlphaFoldDB" id="A0A7K4MY86"/>
<evidence type="ECO:0000313" key="3">
    <source>
        <dbReference type="Proteomes" id="UP000575480"/>
    </source>
</evidence>
<protein>
    <submittedName>
        <fullName evidence="2">PD-(D/E)XK nuclease family protein</fullName>
    </submittedName>
</protein>
<gene>
    <name evidence="2" type="ORF">HX858_08640</name>
</gene>
<dbReference type="PANTHER" id="PTHR31340:SF3">
    <property type="entry name" value="MITOCHONDRIAL GENOME MAINTENANCE EXONUCLEASE 1"/>
    <property type="match status" value="1"/>
</dbReference>
<evidence type="ECO:0000259" key="1">
    <source>
        <dbReference type="Pfam" id="PF12705"/>
    </source>
</evidence>
<dbReference type="InterPro" id="IPR011604">
    <property type="entry name" value="PDDEXK-like_dom_sf"/>
</dbReference>
<dbReference type="Pfam" id="PF12705">
    <property type="entry name" value="PDDEXK_1"/>
    <property type="match status" value="1"/>
</dbReference>
<organism evidence="2 3">
    <name type="scientific">Marine Group I thaumarchaeote</name>
    <dbReference type="NCBI Taxonomy" id="2511932"/>
    <lineage>
        <taxon>Archaea</taxon>
        <taxon>Nitrososphaerota</taxon>
        <taxon>Marine Group I</taxon>
    </lineage>
</organism>
<feature type="domain" description="PD-(D/E)XK endonuclease-like" evidence="1">
    <location>
        <begin position="23"/>
        <end position="174"/>
    </location>
</feature>
<accession>A0A7K4MY86</accession>
<evidence type="ECO:0000313" key="2">
    <source>
        <dbReference type="EMBL" id="NWJ57791.1"/>
    </source>
</evidence>
<dbReference type="EMBL" id="JACATH010000015">
    <property type="protein sequence ID" value="NWJ57791.1"/>
    <property type="molecule type" value="Genomic_DNA"/>
</dbReference>
<dbReference type="Proteomes" id="UP000575480">
    <property type="component" value="Unassembled WGS sequence"/>
</dbReference>
<dbReference type="InterPro" id="IPR011335">
    <property type="entry name" value="Restrct_endonuc-II-like"/>
</dbReference>
<dbReference type="InterPro" id="IPR038726">
    <property type="entry name" value="PDDEXK_AddAB-type"/>
</dbReference>
<dbReference type="Gene3D" id="3.90.320.10">
    <property type="match status" value="1"/>
</dbReference>
<name>A0A7K4MY86_9ARCH</name>
<sequence length="215" mass="24773">MKTFNHVGSELQDLKTENIHGKRFYKTPNGNYQSITTLLSNLSKVGIQAWRKRVGAEEANRISHQASGRGTRVHNIAESYIKNQEDHLEGVLPDAVEMFQSITPLIDRIDNVHCVEGALYSDELKLAGRTDLIAEFDGELAAIDYKTSKRIKKWDYCHSYFMQGAFYAHAYEERTGIPVNDIVIIMAVENEEPVLFRETKERWIEPLNQVRHKYM</sequence>
<dbReference type="PANTHER" id="PTHR31340">
    <property type="entry name" value="MITOCHONDRIAL GENOME MAINTENANCE EXONUCLEASE 1"/>
    <property type="match status" value="1"/>
</dbReference>